<gene>
    <name evidence="2" type="ORF">PF010_g13754</name>
    <name evidence="1" type="ORF">PF011_g13945</name>
</gene>
<dbReference type="Proteomes" id="UP000488956">
    <property type="component" value="Unassembled WGS sequence"/>
</dbReference>
<dbReference type="AlphaFoldDB" id="A0A6A3K1M2"/>
<comment type="caution">
    <text evidence="1">The sequence shown here is derived from an EMBL/GenBank/DDBJ whole genome shotgun (WGS) entry which is preliminary data.</text>
</comment>
<dbReference type="Proteomes" id="UP000460718">
    <property type="component" value="Unassembled WGS sequence"/>
</dbReference>
<evidence type="ECO:0000313" key="1">
    <source>
        <dbReference type="EMBL" id="KAE9000991.1"/>
    </source>
</evidence>
<reference evidence="3 4" key="1">
    <citation type="submission" date="2018-09" db="EMBL/GenBank/DDBJ databases">
        <title>Genomic investigation of the strawberry pathogen Phytophthora fragariae indicates pathogenicity is determined by transcriptional variation in three key races.</title>
        <authorList>
            <person name="Adams T.M."/>
            <person name="Armitage A.D."/>
            <person name="Sobczyk M.K."/>
            <person name="Bates H.J."/>
            <person name="Dunwell J.M."/>
            <person name="Nellist C.F."/>
            <person name="Harrison R.J."/>
        </authorList>
    </citation>
    <scope>NUCLEOTIDE SEQUENCE [LARGE SCALE GENOMIC DNA]</scope>
    <source>
        <strain evidence="2 4">ONT-3</strain>
        <strain evidence="1 3">SCRP245</strain>
    </source>
</reference>
<accession>A0A6A3K1M2</accession>
<evidence type="ECO:0000313" key="4">
    <source>
        <dbReference type="Proteomes" id="UP000488956"/>
    </source>
</evidence>
<organism evidence="1 3">
    <name type="scientific">Phytophthora fragariae</name>
    <dbReference type="NCBI Taxonomy" id="53985"/>
    <lineage>
        <taxon>Eukaryota</taxon>
        <taxon>Sar</taxon>
        <taxon>Stramenopiles</taxon>
        <taxon>Oomycota</taxon>
        <taxon>Peronosporomycetes</taxon>
        <taxon>Peronosporales</taxon>
        <taxon>Peronosporaceae</taxon>
        <taxon>Phytophthora</taxon>
    </lineage>
</organism>
<dbReference type="EMBL" id="QXFW01000881">
    <property type="protein sequence ID" value="KAE9000991.1"/>
    <property type="molecule type" value="Genomic_DNA"/>
</dbReference>
<proteinExistence type="predicted"/>
<evidence type="ECO:0000313" key="2">
    <source>
        <dbReference type="EMBL" id="KAE9103382.1"/>
    </source>
</evidence>
<sequence length="217" mass="24370">MPMVNGSVISCLIPRCFRRDKTPPDSKSTGNIFEERMKQRLQKQRKRPARPKYAQTHTVDEEFATFDLLAAIDRSVAAKYANRIRKVQWPHLLSWDSVADTYVSPPSSVGAEAGGDIAPRQTTDYDPEILSRSSAQFTRQELSQEAVFRLQQLGHLDMRNSVSSFVYQAPRESARKWSTATTNGSDSLCSVVHGSYISKDKTNSSNTLGIVSLAQWR</sequence>
<name>A0A6A3K1M2_9STRA</name>
<evidence type="ECO:0000313" key="3">
    <source>
        <dbReference type="Proteomes" id="UP000460718"/>
    </source>
</evidence>
<dbReference type="EMBL" id="QXFX01000820">
    <property type="protein sequence ID" value="KAE9103382.1"/>
    <property type="molecule type" value="Genomic_DNA"/>
</dbReference>
<protein>
    <submittedName>
        <fullName evidence="1">Uncharacterized protein</fullName>
    </submittedName>
</protein>